<evidence type="ECO:0000313" key="8">
    <source>
        <dbReference type="EMBL" id="RGM41416.1"/>
    </source>
</evidence>
<evidence type="ECO:0000256" key="4">
    <source>
        <dbReference type="ARBA" id="ARBA00032089"/>
    </source>
</evidence>
<dbReference type="STRING" id="310297.BHV76_00220"/>
<protein>
    <recommendedName>
        <fullName evidence="2">Cell shape-determining protein MreC</fullName>
    </recommendedName>
    <alternativeName>
        <fullName evidence="4">Cell shape protein MreC</fullName>
    </alternativeName>
</protein>
<reference evidence="8 9" key="1">
    <citation type="submission" date="2018-08" db="EMBL/GenBank/DDBJ databases">
        <title>A genome reference for cultivated species of the human gut microbiota.</title>
        <authorList>
            <person name="Zou Y."/>
            <person name="Xue W."/>
            <person name="Luo G."/>
        </authorList>
    </citation>
    <scope>NUCLEOTIDE SEQUENCE [LARGE SCALE GENOMIC DNA]</scope>
    <source>
        <strain evidence="8 9">OM08-14</strain>
    </source>
</reference>
<dbReference type="RefSeq" id="WP_117747587.1">
    <property type="nucleotide sequence ID" value="NZ_CATWOP010000006.1"/>
</dbReference>
<dbReference type="InterPro" id="IPR055342">
    <property type="entry name" value="MreC_beta-barrel_core"/>
</dbReference>
<sequence>MRNLLNFLLKYNHWFLFVLLEVISLTLLFRFNNYQGSAFFTSANYLAGIVYEASSQVTRYFGLTEVNKDLTTRNVELEIEVERLSQALEQYTQDTTGVANLRKEALKDYVLYDARVVNNSITHPNNFITIDKGEADGIRPEMGVVCGNGVVGIVYLTGKHHAIVLPVLNSKSSISCKIKRTSYFGFLKWEGGSSQYAYVKDMPRHSEFSLGDTIVTSGHSAVFPAGIPVGTVDDMEDSHDGLSYLLKVNLFTDFARLNNVRVLGSFNGTEQAQLEDSIHSMQP</sequence>
<dbReference type="Gene3D" id="2.40.10.340">
    <property type="entry name" value="Rod shape-determining protein MreC, domain 1"/>
    <property type="match status" value="1"/>
</dbReference>
<accession>A0A3E4WGQ2</accession>
<keyword evidence="6" id="KW-0812">Transmembrane</keyword>
<feature type="domain" description="Rod shape-determining protein MreC beta-barrel core" evidence="7">
    <location>
        <begin position="116"/>
        <end position="263"/>
    </location>
</feature>
<comment type="similarity">
    <text evidence="1">Belongs to the MreC family.</text>
</comment>
<dbReference type="Gene3D" id="2.40.10.350">
    <property type="entry name" value="Rod shape-determining protein MreC, domain 2"/>
    <property type="match status" value="1"/>
</dbReference>
<evidence type="ECO:0000256" key="3">
    <source>
        <dbReference type="ARBA" id="ARBA00022960"/>
    </source>
</evidence>
<keyword evidence="6" id="KW-1133">Transmembrane helix</keyword>
<dbReference type="Proteomes" id="UP000260780">
    <property type="component" value="Unassembled WGS sequence"/>
</dbReference>
<dbReference type="GO" id="GO:0005886">
    <property type="term" value="C:plasma membrane"/>
    <property type="evidence" value="ECO:0007669"/>
    <property type="project" value="TreeGrafter"/>
</dbReference>
<keyword evidence="3" id="KW-0133">Cell shape</keyword>
<evidence type="ECO:0000256" key="2">
    <source>
        <dbReference type="ARBA" id="ARBA00013855"/>
    </source>
</evidence>
<comment type="caution">
    <text evidence="8">The sequence shown here is derived from an EMBL/GenBank/DDBJ whole genome shotgun (WGS) entry which is preliminary data.</text>
</comment>
<proteinExistence type="inferred from homology"/>
<organism evidence="8 9">
    <name type="scientific">Phocaeicola plebeius</name>
    <dbReference type="NCBI Taxonomy" id="310297"/>
    <lineage>
        <taxon>Bacteria</taxon>
        <taxon>Pseudomonadati</taxon>
        <taxon>Bacteroidota</taxon>
        <taxon>Bacteroidia</taxon>
        <taxon>Bacteroidales</taxon>
        <taxon>Bacteroidaceae</taxon>
        <taxon>Phocaeicola</taxon>
    </lineage>
</organism>
<dbReference type="PANTHER" id="PTHR34138:SF1">
    <property type="entry name" value="CELL SHAPE-DETERMINING PROTEIN MREC"/>
    <property type="match status" value="1"/>
</dbReference>
<evidence type="ECO:0000313" key="9">
    <source>
        <dbReference type="Proteomes" id="UP000260780"/>
    </source>
</evidence>
<dbReference type="InterPro" id="IPR042177">
    <property type="entry name" value="Cell/Rod_1"/>
</dbReference>
<keyword evidence="6" id="KW-0472">Membrane</keyword>
<name>A0A3E4WGQ2_9BACT</name>
<evidence type="ECO:0000256" key="6">
    <source>
        <dbReference type="SAM" id="Phobius"/>
    </source>
</evidence>
<dbReference type="PANTHER" id="PTHR34138">
    <property type="entry name" value="CELL SHAPE-DETERMINING PROTEIN MREC"/>
    <property type="match status" value="1"/>
</dbReference>
<evidence type="ECO:0000259" key="7">
    <source>
        <dbReference type="Pfam" id="PF04085"/>
    </source>
</evidence>
<gene>
    <name evidence="8" type="ORF">DXC17_05155</name>
</gene>
<feature type="coiled-coil region" evidence="5">
    <location>
        <begin position="67"/>
        <end position="94"/>
    </location>
</feature>
<dbReference type="NCBIfam" id="NF010532">
    <property type="entry name" value="PRK13922.9-3"/>
    <property type="match status" value="1"/>
</dbReference>
<dbReference type="EMBL" id="QSTF01000008">
    <property type="protein sequence ID" value="RGM41416.1"/>
    <property type="molecule type" value="Genomic_DNA"/>
</dbReference>
<dbReference type="InterPro" id="IPR042175">
    <property type="entry name" value="Cell/Rod_MreC_2"/>
</dbReference>
<dbReference type="GO" id="GO:0008360">
    <property type="term" value="P:regulation of cell shape"/>
    <property type="evidence" value="ECO:0007669"/>
    <property type="project" value="UniProtKB-KW"/>
</dbReference>
<dbReference type="Pfam" id="PF04085">
    <property type="entry name" value="MreC"/>
    <property type="match status" value="1"/>
</dbReference>
<keyword evidence="5" id="KW-0175">Coiled coil</keyword>
<feature type="transmembrane region" description="Helical" evidence="6">
    <location>
        <begin position="12"/>
        <end position="31"/>
    </location>
</feature>
<dbReference type="InterPro" id="IPR007221">
    <property type="entry name" value="MreC"/>
</dbReference>
<evidence type="ECO:0000256" key="5">
    <source>
        <dbReference type="SAM" id="Coils"/>
    </source>
</evidence>
<dbReference type="AlphaFoldDB" id="A0A3E4WGQ2"/>
<evidence type="ECO:0000256" key="1">
    <source>
        <dbReference type="ARBA" id="ARBA00009369"/>
    </source>
</evidence>